<dbReference type="EMBL" id="FRFG01000013">
    <property type="protein sequence ID" value="SHO55268.1"/>
    <property type="molecule type" value="Genomic_DNA"/>
</dbReference>
<keyword evidence="1" id="KW-0472">Membrane</keyword>
<reference evidence="3" key="1">
    <citation type="submission" date="2016-12" db="EMBL/GenBank/DDBJ databases">
        <authorList>
            <person name="Rodrigo-Torres L."/>
            <person name="Arahal R.D."/>
            <person name="Lucena T."/>
        </authorList>
    </citation>
    <scope>NUCLEOTIDE SEQUENCE [LARGE SCALE GENOMIC DNA]</scope>
</reference>
<dbReference type="STRING" id="1117707.VQ7734_00987"/>
<evidence type="ECO:0000256" key="1">
    <source>
        <dbReference type="SAM" id="Phobius"/>
    </source>
</evidence>
<protein>
    <submittedName>
        <fullName evidence="2">Uncharacterized protein</fullName>
    </submittedName>
</protein>
<name>A0A1M7YRN8_9VIBR</name>
<organism evidence="2 3">
    <name type="scientific">Vibrio quintilis</name>
    <dbReference type="NCBI Taxonomy" id="1117707"/>
    <lineage>
        <taxon>Bacteria</taxon>
        <taxon>Pseudomonadati</taxon>
        <taxon>Pseudomonadota</taxon>
        <taxon>Gammaproteobacteria</taxon>
        <taxon>Vibrionales</taxon>
        <taxon>Vibrionaceae</taxon>
        <taxon>Vibrio</taxon>
    </lineage>
</organism>
<keyword evidence="3" id="KW-1185">Reference proteome</keyword>
<gene>
    <name evidence="2" type="ORF">VQ7734_00987</name>
</gene>
<proteinExistence type="predicted"/>
<evidence type="ECO:0000313" key="2">
    <source>
        <dbReference type="EMBL" id="SHO55268.1"/>
    </source>
</evidence>
<dbReference type="AlphaFoldDB" id="A0A1M7YRN8"/>
<accession>A0A1M7YRN8</accession>
<keyword evidence="1" id="KW-1133">Transmembrane helix</keyword>
<evidence type="ECO:0000313" key="3">
    <source>
        <dbReference type="Proteomes" id="UP000184600"/>
    </source>
</evidence>
<feature type="transmembrane region" description="Helical" evidence="1">
    <location>
        <begin position="41"/>
        <end position="59"/>
    </location>
</feature>
<keyword evidence="1" id="KW-0812">Transmembrane</keyword>
<sequence length="69" mass="8205">MTKQHKIINKTRKNSQKDYVKSFLLEQKTNKTARLNKHNYCILYISFTCFSFTLTRSYVSISPHFMGSH</sequence>
<dbReference type="Proteomes" id="UP000184600">
    <property type="component" value="Unassembled WGS sequence"/>
</dbReference>